<evidence type="ECO:0000256" key="2">
    <source>
        <dbReference type="ARBA" id="ARBA00022741"/>
    </source>
</evidence>
<evidence type="ECO:0000259" key="9">
    <source>
        <dbReference type="PROSITE" id="PS51194"/>
    </source>
</evidence>
<dbReference type="OrthoDB" id="196131at2759"/>
<dbReference type="FunFam" id="3.40.50.300:FF:000008">
    <property type="entry name" value="ATP-dependent RNA helicase RhlB"/>
    <property type="match status" value="1"/>
</dbReference>
<evidence type="ECO:0000259" key="8">
    <source>
        <dbReference type="PROSITE" id="PS51192"/>
    </source>
</evidence>
<evidence type="ECO:0000256" key="7">
    <source>
        <dbReference type="SAM" id="MobiDB-lite"/>
    </source>
</evidence>
<accession>A0A1R2B3N7</accession>
<dbReference type="InterPro" id="IPR001650">
    <property type="entry name" value="Helicase_C-like"/>
</dbReference>
<dbReference type="AlphaFoldDB" id="A0A1R2B3N7"/>
<keyword evidence="3" id="KW-0378">Hydrolase</keyword>
<evidence type="ECO:0000313" key="11">
    <source>
        <dbReference type="EMBL" id="OMJ71285.1"/>
    </source>
</evidence>
<name>A0A1R2B3N7_9CILI</name>
<proteinExistence type="predicted"/>
<dbReference type="PROSITE" id="PS51194">
    <property type="entry name" value="HELICASE_CTER"/>
    <property type="match status" value="1"/>
</dbReference>
<dbReference type="Pfam" id="PF00271">
    <property type="entry name" value="Helicase_C"/>
    <property type="match status" value="1"/>
</dbReference>
<gene>
    <name evidence="11" type="ORF">SteCoe_30546</name>
</gene>
<dbReference type="GO" id="GO:0016787">
    <property type="term" value="F:hydrolase activity"/>
    <property type="evidence" value="ECO:0007669"/>
    <property type="project" value="UniProtKB-KW"/>
</dbReference>
<dbReference type="InterPro" id="IPR027417">
    <property type="entry name" value="P-loop_NTPase"/>
</dbReference>
<dbReference type="PANTHER" id="PTHR47958">
    <property type="entry name" value="ATP-DEPENDENT RNA HELICASE DBP3"/>
    <property type="match status" value="1"/>
</dbReference>
<evidence type="ECO:0000256" key="1">
    <source>
        <dbReference type="ARBA" id="ARBA00012552"/>
    </source>
</evidence>
<comment type="caution">
    <text evidence="11">The sequence shown here is derived from an EMBL/GenBank/DDBJ whole genome shotgun (WGS) entry which is preliminary data.</text>
</comment>
<keyword evidence="4" id="KW-0347">Helicase</keyword>
<feature type="domain" description="Helicase ATP-binding" evidence="8">
    <location>
        <begin position="126"/>
        <end position="306"/>
    </location>
</feature>
<evidence type="ECO:0000256" key="6">
    <source>
        <dbReference type="PROSITE-ProRule" id="PRU00552"/>
    </source>
</evidence>
<evidence type="ECO:0000259" key="10">
    <source>
        <dbReference type="PROSITE" id="PS51195"/>
    </source>
</evidence>
<evidence type="ECO:0000256" key="4">
    <source>
        <dbReference type="ARBA" id="ARBA00022806"/>
    </source>
</evidence>
<dbReference type="EMBL" id="MPUH01001005">
    <property type="protein sequence ID" value="OMJ71285.1"/>
    <property type="molecule type" value="Genomic_DNA"/>
</dbReference>
<keyword evidence="5" id="KW-0067">ATP-binding</keyword>
<dbReference type="Gene3D" id="3.40.50.300">
    <property type="entry name" value="P-loop containing nucleotide triphosphate hydrolases"/>
    <property type="match status" value="2"/>
</dbReference>
<dbReference type="GO" id="GO:0003724">
    <property type="term" value="F:RNA helicase activity"/>
    <property type="evidence" value="ECO:0007669"/>
    <property type="project" value="UniProtKB-EC"/>
</dbReference>
<feature type="domain" description="Helicase C-terminal" evidence="9">
    <location>
        <begin position="333"/>
        <end position="476"/>
    </location>
</feature>
<feature type="domain" description="DEAD-box RNA helicase Q" evidence="10">
    <location>
        <begin position="95"/>
        <end position="123"/>
    </location>
</feature>
<evidence type="ECO:0000256" key="5">
    <source>
        <dbReference type="ARBA" id="ARBA00022840"/>
    </source>
</evidence>
<dbReference type="EC" id="3.6.4.13" evidence="1"/>
<keyword evidence="12" id="KW-1185">Reference proteome</keyword>
<protein>
    <recommendedName>
        <fullName evidence="1">RNA helicase</fullName>
        <ecNumber evidence="1">3.6.4.13</ecNumber>
    </recommendedName>
</protein>
<feature type="region of interest" description="Disordered" evidence="7">
    <location>
        <begin position="1"/>
        <end position="25"/>
    </location>
</feature>
<dbReference type="Proteomes" id="UP000187209">
    <property type="component" value="Unassembled WGS sequence"/>
</dbReference>
<evidence type="ECO:0000256" key="3">
    <source>
        <dbReference type="ARBA" id="ARBA00022801"/>
    </source>
</evidence>
<dbReference type="InterPro" id="IPR014014">
    <property type="entry name" value="RNA_helicase_DEAD_Q_motif"/>
</dbReference>
<organism evidence="11 12">
    <name type="scientific">Stentor coeruleus</name>
    <dbReference type="NCBI Taxonomy" id="5963"/>
    <lineage>
        <taxon>Eukaryota</taxon>
        <taxon>Sar</taxon>
        <taxon>Alveolata</taxon>
        <taxon>Ciliophora</taxon>
        <taxon>Postciliodesmatophora</taxon>
        <taxon>Heterotrichea</taxon>
        <taxon>Heterotrichida</taxon>
        <taxon>Stentoridae</taxon>
        <taxon>Stentor</taxon>
    </lineage>
</organism>
<feature type="short sequence motif" description="Q motif" evidence="6">
    <location>
        <begin position="95"/>
        <end position="123"/>
    </location>
</feature>
<dbReference type="InterPro" id="IPR014001">
    <property type="entry name" value="Helicase_ATP-bd"/>
</dbReference>
<dbReference type="PROSITE" id="PS51195">
    <property type="entry name" value="Q_MOTIF"/>
    <property type="match status" value="1"/>
</dbReference>
<dbReference type="SUPFAM" id="SSF52540">
    <property type="entry name" value="P-loop containing nucleoside triphosphate hydrolases"/>
    <property type="match status" value="1"/>
</dbReference>
<dbReference type="SMART" id="SM00487">
    <property type="entry name" value="DEXDc"/>
    <property type="match status" value="1"/>
</dbReference>
<keyword evidence="2" id="KW-0547">Nucleotide-binding</keyword>
<sequence length="493" mass="55786">MEGKTQGRYIPPHKRAAMEESQPQTESKFERFLQNRGATIKSLTDWGKRDRRLGTIDNFIFEETEKLFGKQVKGSNLDQYEDIPVETSEEFPEMTSFSDCEVHKCLLDNIQRMGYSAPTPVQKCAIPIILSRRDIMACAQTGSGKTASYLVPVIAKMLSERPPTSTVARSAQPVSCILAPTRELSIQIYEEALKFAHLTGIRIVAVYGGADPKIQSKELARGADIIVATPGRLIDFINRGKIDLSLVKYLVIDEADMMFDMGFEPQIRTILDSMKDNKRETIMCSATFPTVIQDLAAQFMNDYVFLAIGKVGSTVQHITQEIQYVEDDNKLLHLRKILNDISGLVLIFSETKMMANQLNDFLLNIGKKSNTIHGDKTQIERERALNDFKNSKEAILVATDVASRGLDIPNVSYVINYDFPGNIQDYTHRIGRTGRIGNNGSAISFVNEKNRNLYKDIYAILCENNQEIPDWLERTAVSSYGRTRNKRFYRNNY</sequence>
<dbReference type="CDD" id="cd18787">
    <property type="entry name" value="SF2_C_DEAD"/>
    <property type="match status" value="1"/>
</dbReference>
<dbReference type="InterPro" id="IPR011545">
    <property type="entry name" value="DEAD/DEAH_box_helicase_dom"/>
</dbReference>
<evidence type="ECO:0000313" key="12">
    <source>
        <dbReference type="Proteomes" id="UP000187209"/>
    </source>
</evidence>
<reference evidence="11 12" key="1">
    <citation type="submission" date="2016-11" db="EMBL/GenBank/DDBJ databases">
        <title>The macronuclear genome of Stentor coeruleus: a giant cell with tiny introns.</title>
        <authorList>
            <person name="Slabodnick M."/>
            <person name="Ruby J.G."/>
            <person name="Reiff S.B."/>
            <person name="Swart E.C."/>
            <person name="Gosai S."/>
            <person name="Prabakaran S."/>
            <person name="Witkowska E."/>
            <person name="Larue G.E."/>
            <person name="Fisher S."/>
            <person name="Freeman R.M."/>
            <person name="Gunawardena J."/>
            <person name="Chu W."/>
            <person name="Stover N.A."/>
            <person name="Gregory B.D."/>
            <person name="Nowacki M."/>
            <person name="Derisi J."/>
            <person name="Roy S.W."/>
            <person name="Marshall W.F."/>
            <person name="Sood P."/>
        </authorList>
    </citation>
    <scope>NUCLEOTIDE SEQUENCE [LARGE SCALE GENOMIC DNA]</scope>
    <source>
        <strain evidence="11">WM001</strain>
    </source>
</reference>
<dbReference type="Pfam" id="PF00270">
    <property type="entry name" value="DEAD"/>
    <property type="match status" value="1"/>
</dbReference>
<dbReference type="PROSITE" id="PS51192">
    <property type="entry name" value="HELICASE_ATP_BIND_1"/>
    <property type="match status" value="1"/>
</dbReference>
<dbReference type="GO" id="GO:0005524">
    <property type="term" value="F:ATP binding"/>
    <property type="evidence" value="ECO:0007669"/>
    <property type="project" value="UniProtKB-KW"/>
</dbReference>
<dbReference type="GO" id="GO:0003676">
    <property type="term" value="F:nucleic acid binding"/>
    <property type="evidence" value="ECO:0007669"/>
    <property type="project" value="InterPro"/>
</dbReference>
<dbReference type="SMART" id="SM00490">
    <property type="entry name" value="HELICc"/>
    <property type="match status" value="1"/>
</dbReference>